<feature type="domain" description="CN hydrolase" evidence="3">
    <location>
        <begin position="4"/>
        <end position="249"/>
    </location>
</feature>
<dbReference type="EMBL" id="JOJP01000001">
    <property type="protein sequence ID" value="KEI69964.1"/>
    <property type="molecule type" value="Genomic_DNA"/>
</dbReference>
<comment type="similarity">
    <text evidence="1">Belongs to the carbon-nitrogen hydrolase superfamily. NIT1/NIT2 family.</text>
</comment>
<dbReference type="InterPro" id="IPR001110">
    <property type="entry name" value="UPF0012_CS"/>
</dbReference>
<reference evidence="4 5" key="1">
    <citation type="submission" date="2014-06" db="EMBL/GenBank/DDBJ databases">
        <title>Whole Genome Sequences of Three Symbiotic Endozoicomonas Bacteria.</title>
        <authorList>
            <person name="Neave M.J."/>
            <person name="Apprill A."/>
            <person name="Voolstra C.R."/>
        </authorList>
    </citation>
    <scope>NUCLEOTIDE SEQUENCE [LARGE SCALE GENOMIC DNA]</scope>
    <source>
        <strain evidence="4 5">DSM 22380</strain>
    </source>
</reference>
<dbReference type="CDD" id="cd07572">
    <property type="entry name" value="nit"/>
    <property type="match status" value="1"/>
</dbReference>
<evidence type="ECO:0000313" key="5">
    <source>
        <dbReference type="Proteomes" id="UP000027997"/>
    </source>
</evidence>
<name>A0A081K738_9GAMM</name>
<dbReference type="Gene3D" id="3.60.110.10">
    <property type="entry name" value="Carbon-nitrogen hydrolase"/>
    <property type="match status" value="1"/>
</dbReference>
<dbReference type="Proteomes" id="UP000027997">
    <property type="component" value="Unassembled WGS sequence"/>
</dbReference>
<accession>A0A081K738</accession>
<evidence type="ECO:0000256" key="2">
    <source>
        <dbReference type="ARBA" id="ARBA00022801"/>
    </source>
</evidence>
<dbReference type="STRING" id="305900.GV64_03680"/>
<gene>
    <name evidence="4" type="ORF">GV64_03680</name>
</gene>
<dbReference type="Pfam" id="PF00795">
    <property type="entry name" value="CN_hydrolase"/>
    <property type="match status" value="1"/>
</dbReference>
<protein>
    <recommendedName>
        <fullName evidence="3">CN hydrolase domain-containing protein</fullName>
    </recommendedName>
</protein>
<evidence type="ECO:0000256" key="1">
    <source>
        <dbReference type="ARBA" id="ARBA00010613"/>
    </source>
</evidence>
<dbReference type="SUPFAM" id="SSF56317">
    <property type="entry name" value="Carbon-nitrogen hydrolase"/>
    <property type="match status" value="1"/>
</dbReference>
<comment type="caution">
    <text evidence="4">The sequence shown here is derived from an EMBL/GenBank/DDBJ whole genome shotgun (WGS) entry which is preliminary data.</text>
</comment>
<dbReference type="InterPro" id="IPR045254">
    <property type="entry name" value="Nit1/2_C-N_Hydrolase"/>
</dbReference>
<keyword evidence="5" id="KW-1185">Reference proteome</keyword>
<dbReference type="PANTHER" id="PTHR23088:SF27">
    <property type="entry name" value="DEAMINATED GLUTATHIONE AMIDASE"/>
    <property type="match status" value="1"/>
</dbReference>
<dbReference type="PROSITE" id="PS01227">
    <property type="entry name" value="UPF0012"/>
    <property type="match status" value="1"/>
</dbReference>
<evidence type="ECO:0000313" key="4">
    <source>
        <dbReference type="EMBL" id="KEI69964.1"/>
    </source>
</evidence>
<dbReference type="InterPro" id="IPR003010">
    <property type="entry name" value="C-N_Hydrolase"/>
</dbReference>
<keyword evidence="2" id="KW-0378">Hydrolase</keyword>
<dbReference type="GO" id="GO:0016811">
    <property type="term" value="F:hydrolase activity, acting on carbon-nitrogen (but not peptide) bonds, in linear amides"/>
    <property type="evidence" value="ECO:0007669"/>
    <property type="project" value="InterPro"/>
</dbReference>
<organism evidence="4 5">
    <name type="scientific">Endozoicomonas elysicola</name>
    <dbReference type="NCBI Taxonomy" id="305900"/>
    <lineage>
        <taxon>Bacteria</taxon>
        <taxon>Pseudomonadati</taxon>
        <taxon>Pseudomonadota</taxon>
        <taxon>Gammaproteobacteria</taxon>
        <taxon>Oceanospirillales</taxon>
        <taxon>Endozoicomonadaceae</taxon>
        <taxon>Endozoicomonas</taxon>
    </lineage>
</organism>
<dbReference type="RefSeq" id="WP_020584542.1">
    <property type="nucleotide sequence ID" value="NZ_JOJP01000001.1"/>
</dbReference>
<dbReference type="PROSITE" id="PS50263">
    <property type="entry name" value="CN_HYDROLASE"/>
    <property type="match status" value="1"/>
</dbReference>
<sequence>MGSLKAAVIQLCSGLDVSENLAEIERQLRGCQQENINIVVLPECFAMLGRSQSSLALKSREVMSWMASTAKAFRCWLIGGALPVYEPNDGRSHASCLVYSPKGKEVACYNKLHLFDVEVSDSKGLYRESNDFIPGTKPELVDIGDAKVGLSICYDLRFPELYRDLVNQGATILTVPSAFTKVTGEAHWELLLRARAIENQCFVLAANQAGIHPDGRETYGHSMIISPWGKVLAEAPAEGASVIMAELDLDELAEIRQRMPCLKHRRALLG</sequence>
<dbReference type="eggNOG" id="COG0388">
    <property type="taxonomic scope" value="Bacteria"/>
</dbReference>
<dbReference type="PANTHER" id="PTHR23088">
    <property type="entry name" value="NITRILASE-RELATED"/>
    <property type="match status" value="1"/>
</dbReference>
<evidence type="ECO:0000259" key="3">
    <source>
        <dbReference type="PROSITE" id="PS50263"/>
    </source>
</evidence>
<proteinExistence type="inferred from homology"/>
<dbReference type="InterPro" id="IPR036526">
    <property type="entry name" value="C-N_Hydrolase_sf"/>
</dbReference>
<dbReference type="AlphaFoldDB" id="A0A081K738"/>